<dbReference type="Proteomes" id="UP000251800">
    <property type="component" value="Unassembled WGS sequence"/>
</dbReference>
<organism evidence="6 7">
    <name type="scientific">Abyssibacter profundi</name>
    <dbReference type="NCBI Taxonomy" id="2182787"/>
    <lineage>
        <taxon>Bacteria</taxon>
        <taxon>Pseudomonadati</taxon>
        <taxon>Pseudomonadota</taxon>
        <taxon>Gammaproteobacteria</taxon>
        <taxon>Chromatiales</taxon>
        <taxon>Oceanococcaceae</taxon>
        <taxon>Abyssibacter</taxon>
    </lineage>
</organism>
<dbReference type="GO" id="GO:0019867">
    <property type="term" value="C:outer membrane"/>
    <property type="evidence" value="ECO:0007669"/>
    <property type="project" value="InterPro"/>
</dbReference>
<evidence type="ECO:0000313" key="7">
    <source>
        <dbReference type="Proteomes" id="UP000251800"/>
    </source>
</evidence>
<comment type="subcellular location">
    <subcellularLocation>
        <location evidence="1">Membrane</location>
    </subcellularLocation>
</comment>
<sequence>MTAFLRGLLMVWPGLVVAAVAPPLEPLPERHPEIRAIEFEGNAITEPRVMARELTIAVGEAAEPQRIQASRQALLNLGLFKQVIVDLRPVDQGVAVVFTVVEKWYLLPYPRLDYNSDREFAFGFKLDWSNVNGLNHDVEALISRQENAEEDRGDATEFEFDYFAPYFLESSVDFGLDVSHDITPIEEDTPSGDTISYKEDYSRFSVLALRRLTPGGGSQGWRLGGGLLWQNETLRGAEAPAENGMATALVLQGQYEQLDDRLYSVAGYSFGWRIEAASADIASDYDYIDITIRSFSAIPLGQTPHQTLRVVADAGSYHGGPRNFDAHALGGGGNLRGFDKDEFEGDVYWRLSLEYQRPLFGYKPVRGLLVMDAGRVYDDFDKLTLSHIQADLGIGLRWRIQTFVNLTMEIGYAWPLTRGGSEPFFGKL</sequence>
<protein>
    <recommendedName>
        <fullName evidence="5">POTRA domain-containing protein</fullName>
    </recommendedName>
</protein>
<keyword evidence="4" id="KW-0472">Membrane</keyword>
<reference evidence="6 7" key="1">
    <citation type="submission" date="2018-05" db="EMBL/GenBank/DDBJ databases">
        <title>Abyssibacter profundi OUC007T gen. nov., sp. nov, a marine bacterium isolated from seawater of the Mariana Trench.</title>
        <authorList>
            <person name="Zhou S."/>
        </authorList>
    </citation>
    <scope>NUCLEOTIDE SEQUENCE [LARGE SCALE GENOMIC DNA]</scope>
    <source>
        <strain evidence="6 7">OUC007</strain>
    </source>
</reference>
<dbReference type="Gene3D" id="2.40.160.50">
    <property type="entry name" value="membrane protein fhac: a member of the omp85/tpsb transporter family"/>
    <property type="match status" value="1"/>
</dbReference>
<evidence type="ECO:0000259" key="5">
    <source>
        <dbReference type="PROSITE" id="PS51779"/>
    </source>
</evidence>
<keyword evidence="7" id="KW-1185">Reference proteome</keyword>
<proteinExistence type="predicted"/>
<dbReference type="RefSeq" id="WP_109720951.1">
    <property type="nucleotide sequence ID" value="NZ_QEQK01000011.1"/>
</dbReference>
<dbReference type="InterPro" id="IPR034746">
    <property type="entry name" value="POTRA"/>
</dbReference>
<dbReference type="Gene3D" id="3.10.20.310">
    <property type="entry name" value="membrane protein fhac"/>
    <property type="match status" value="1"/>
</dbReference>
<dbReference type="Pfam" id="PF01103">
    <property type="entry name" value="Omp85"/>
    <property type="match status" value="1"/>
</dbReference>
<name>A0A363UJ08_9GAMM</name>
<gene>
    <name evidence="6" type="ORF">DEH80_13100</name>
</gene>
<dbReference type="InterPro" id="IPR000184">
    <property type="entry name" value="Bac_surfAg_D15"/>
</dbReference>
<evidence type="ECO:0000256" key="1">
    <source>
        <dbReference type="ARBA" id="ARBA00004370"/>
    </source>
</evidence>
<feature type="domain" description="POTRA" evidence="5">
    <location>
        <begin position="32"/>
        <end position="103"/>
    </location>
</feature>
<evidence type="ECO:0000256" key="2">
    <source>
        <dbReference type="ARBA" id="ARBA00022452"/>
    </source>
</evidence>
<dbReference type="OrthoDB" id="5778797at2"/>
<accession>A0A363UJ08</accession>
<comment type="caution">
    <text evidence="6">The sequence shown here is derived from an EMBL/GenBank/DDBJ whole genome shotgun (WGS) entry which is preliminary data.</text>
</comment>
<dbReference type="EMBL" id="QEQK01000011">
    <property type="protein sequence ID" value="PWN55410.1"/>
    <property type="molecule type" value="Genomic_DNA"/>
</dbReference>
<dbReference type="PROSITE" id="PS51779">
    <property type="entry name" value="POTRA"/>
    <property type="match status" value="1"/>
</dbReference>
<keyword evidence="2" id="KW-1134">Transmembrane beta strand</keyword>
<evidence type="ECO:0000256" key="4">
    <source>
        <dbReference type="ARBA" id="ARBA00023136"/>
    </source>
</evidence>
<keyword evidence="3" id="KW-0812">Transmembrane</keyword>
<dbReference type="PANTHER" id="PTHR12815">
    <property type="entry name" value="SORTING AND ASSEMBLY MACHINERY SAMM50 PROTEIN FAMILY MEMBER"/>
    <property type="match status" value="1"/>
</dbReference>
<evidence type="ECO:0000313" key="6">
    <source>
        <dbReference type="EMBL" id="PWN55410.1"/>
    </source>
</evidence>
<evidence type="ECO:0000256" key="3">
    <source>
        <dbReference type="ARBA" id="ARBA00022692"/>
    </source>
</evidence>
<dbReference type="InterPro" id="IPR039910">
    <property type="entry name" value="D15-like"/>
</dbReference>
<dbReference type="PANTHER" id="PTHR12815:SF18">
    <property type="entry name" value="SORTING AND ASSEMBLY MACHINERY COMPONENT 50 HOMOLOG"/>
    <property type="match status" value="1"/>
</dbReference>
<dbReference type="InterPro" id="IPR010827">
    <property type="entry name" value="BamA/TamA_POTRA"/>
</dbReference>
<dbReference type="Pfam" id="PF07244">
    <property type="entry name" value="POTRA"/>
    <property type="match status" value="1"/>
</dbReference>
<dbReference type="AlphaFoldDB" id="A0A363UJ08"/>